<evidence type="ECO:0000313" key="2">
    <source>
        <dbReference type="EMBL" id="KAK3499364.1"/>
    </source>
</evidence>
<dbReference type="EMBL" id="JAULSX010000001">
    <property type="protein sequence ID" value="KAK3499364.1"/>
    <property type="molecule type" value="Genomic_DNA"/>
</dbReference>
<dbReference type="AlphaFoldDB" id="A0AAJ0IFE9"/>
<proteinExistence type="predicted"/>
<reference evidence="2 3" key="1">
    <citation type="journal article" date="2023" name="Mol. Phylogenet. Evol.">
        <title>Genome-scale phylogeny and comparative genomics of the fungal order Sordariales.</title>
        <authorList>
            <person name="Hensen N."/>
            <person name="Bonometti L."/>
            <person name="Westerberg I."/>
            <person name="Brannstrom I.O."/>
            <person name="Guillou S."/>
            <person name="Cros-Aarteil S."/>
            <person name="Calhoun S."/>
            <person name="Haridas S."/>
            <person name="Kuo A."/>
            <person name="Mondo S."/>
            <person name="Pangilinan J."/>
            <person name="Riley R."/>
            <person name="LaButti K."/>
            <person name="Andreopoulos B."/>
            <person name="Lipzen A."/>
            <person name="Chen C."/>
            <person name="Yan M."/>
            <person name="Daum C."/>
            <person name="Ng V."/>
            <person name="Clum A."/>
            <person name="Steindorff A."/>
            <person name="Ohm R.A."/>
            <person name="Martin F."/>
            <person name="Silar P."/>
            <person name="Natvig D.O."/>
            <person name="Lalanne C."/>
            <person name="Gautier V."/>
            <person name="Ament-Velasquez S.L."/>
            <person name="Kruys A."/>
            <person name="Hutchinson M.I."/>
            <person name="Powell A.J."/>
            <person name="Barry K."/>
            <person name="Miller A.N."/>
            <person name="Grigoriev I.V."/>
            <person name="Debuchy R."/>
            <person name="Gladieux P."/>
            <person name="Hiltunen Thoren M."/>
            <person name="Johannesson H."/>
        </authorList>
    </citation>
    <scope>NUCLEOTIDE SEQUENCE [LARGE SCALE GENOMIC DNA]</scope>
    <source>
        <strain evidence="2 3">FGSC 10403</strain>
    </source>
</reference>
<feature type="region of interest" description="Disordered" evidence="1">
    <location>
        <begin position="176"/>
        <end position="203"/>
    </location>
</feature>
<dbReference type="RefSeq" id="XP_062696997.1">
    <property type="nucleotide sequence ID" value="XM_062837982.1"/>
</dbReference>
<gene>
    <name evidence="2" type="ORF">B0T23DRAFT_391977</name>
</gene>
<organism evidence="2 3">
    <name type="scientific">Neurospora hispaniola</name>
    <dbReference type="NCBI Taxonomy" id="588809"/>
    <lineage>
        <taxon>Eukaryota</taxon>
        <taxon>Fungi</taxon>
        <taxon>Dikarya</taxon>
        <taxon>Ascomycota</taxon>
        <taxon>Pezizomycotina</taxon>
        <taxon>Sordariomycetes</taxon>
        <taxon>Sordariomycetidae</taxon>
        <taxon>Sordariales</taxon>
        <taxon>Sordariaceae</taxon>
        <taxon>Neurospora</taxon>
    </lineage>
</organism>
<dbReference type="Proteomes" id="UP001285908">
    <property type="component" value="Unassembled WGS sequence"/>
</dbReference>
<sequence length="325" mass="35906">MKEDVHTYSPSGPVFRLLKPVDIFITCNDALKPFSPVVPLKTRERPRHGNQQWDFVRAFHGVDEGFKEMWVPAAACAQSSGTLCCFGCAMQCYLYHELIQQFHCNKNVQMSLRALTCSVEAQKGSEKFGVCRAWAWGSLHGTPLHRESILPAKRESAAVQPSSILRACITQHLTSLPPNPNLPTARPDLPLSTAQSTSSSSSPSFAGHSFCRTWPGFLFGSCKLSSSRGRLGRIGGREFSTAPSLWGWRYRFSLLRTINLPWKAVHSTPPFCLSPSSDIASSSAFPSLWEMLMWAAGFMVQNHEPRHQVSKAGLQSASQPAIAAR</sequence>
<protein>
    <submittedName>
        <fullName evidence="2">Uncharacterized protein</fullName>
    </submittedName>
</protein>
<evidence type="ECO:0000313" key="3">
    <source>
        <dbReference type="Proteomes" id="UP001285908"/>
    </source>
</evidence>
<name>A0AAJ0IFE9_9PEZI</name>
<comment type="caution">
    <text evidence="2">The sequence shown here is derived from an EMBL/GenBank/DDBJ whole genome shotgun (WGS) entry which is preliminary data.</text>
</comment>
<dbReference type="GeneID" id="87875604"/>
<feature type="compositionally biased region" description="Low complexity" evidence="1">
    <location>
        <begin position="189"/>
        <end position="203"/>
    </location>
</feature>
<keyword evidence="3" id="KW-1185">Reference proteome</keyword>
<evidence type="ECO:0000256" key="1">
    <source>
        <dbReference type="SAM" id="MobiDB-lite"/>
    </source>
</evidence>
<accession>A0AAJ0IFE9</accession>